<dbReference type="AlphaFoldDB" id="A0ABD4ZVQ4"/>
<dbReference type="SUPFAM" id="SSF51445">
    <property type="entry name" value="(Trans)glycosidases"/>
    <property type="match status" value="1"/>
</dbReference>
<dbReference type="SMART" id="SM00641">
    <property type="entry name" value="Glyco_25"/>
    <property type="match status" value="1"/>
</dbReference>
<dbReference type="InterPro" id="IPR018077">
    <property type="entry name" value="Glyco_hydro_fam25_subgr"/>
</dbReference>
<evidence type="ECO:0000256" key="3">
    <source>
        <dbReference type="ARBA" id="ARBA00023295"/>
    </source>
</evidence>
<keyword evidence="5" id="KW-0732">Signal</keyword>
<comment type="caution">
    <text evidence="6">The sequence shown here is derived from an EMBL/GenBank/DDBJ whole genome shotgun (WGS) entry which is preliminary data.</text>
</comment>
<accession>A0ABD4ZVQ4</accession>
<dbReference type="InterPro" id="IPR002053">
    <property type="entry name" value="Glyco_hydro_25"/>
</dbReference>
<feature type="signal peptide" evidence="5">
    <location>
        <begin position="1"/>
        <end position="28"/>
    </location>
</feature>
<gene>
    <name evidence="6" type="ORF">QRX88_13560</name>
</gene>
<evidence type="ECO:0000313" key="7">
    <source>
        <dbReference type="Proteomes" id="UP001241571"/>
    </source>
</evidence>
<dbReference type="Pfam" id="PF01183">
    <property type="entry name" value="Glyco_hydro_25"/>
    <property type="match status" value="1"/>
</dbReference>
<evidence type="ECO:0000256" key="2">
    <source>
        <dbReference type="ARBA" id="ARBA00022801"/>
    </source>
</evidence>
<feature type="compositionally biased region" description="Basic and acidic residues" evidence="4">
    <location>
        <begin position="76"/>
        <end position="85"/>
    </location>
</feature>
<name>A0ABD4ZVQ4_ENTGA</name>
<keyword evidence="3" id="KW-0326">Glycosidase</keyword>
<keyword evidence="2" id="KW-0378">Hydrolase</keyword>
<organism evidence="6 7">
    <name type="scientific">Enterococcus gallinarum</name>
    <dbReference type="NCBI Taxonomy" id="1353"/>
    <lineage>
        <taxon>Bacteria</taxon>
        <taxon>Bacillati</taxon>
        <taxon>Bacillota</taxon>
        <taxon>Bacilli</taxon>
        <taxon>Lactobacillales</taxon>
        <taxon>Enterococcaceae</taxon>
        <taxon>Enterococcus</taxon>
    </lineage>
</organism>
<feature type="chain" id="PRO_5044860018" evidence="5">
    <location>
        <begin position="29"/>
        <end position="816"/>
    </location>
</feature>
<sequence length="816" mass="92000">MSKQTKYFIYICALLPLLFLGNTGTVLAIEIESSSQTLTTETMNETSASNTSTTDSTSTVTSDSEGASNTSSSEKSSQESTKEETQASDESQQETQEEPEKIYDVQGGLDPSSRNRSDLKEQVGIQRRSLRSADVAFIEAGDPSTPSQDFIDVSSHNGIISVEQYKIIKSYGISSVVVKLTEATSYRNPLAASQIANAQAAGLVVHAYHYSWFTTEAQAKAEAEYFVKYAKELKLPTSALMVNDIEDNQIMGKADHTALSKVFANRIKELGYSNTHHYTGVLWVTQKAIDPAALGYSNVWIANYPYVPAGQKFTEYSAWQWTYNLSFPGVSGTFDMSSDYKKYFTGQGQGGAIPDNRYATITKDNYTIWQNFSWKKKADSKDYLGQTLQIKCRYEHSNGSTYYSLYDRKGTWVGYLNSTGAKTVDGAQGAWQAKEKYVKFQSIGNVYRDFTFNSTAPITAAMLKNTYKVTGKYHHFNGKIYDSIKDINGNWIGYVEESKLTIQGDQGSAIADNRYATITGANHSIWQNFSWKFLSNTDVLYNRTFKIKCHYKHLNGSVYLSLYDNKDKWIGYINANGTKISNNISGMAIPSNKYVTINTKNYSIWQNFSGKEKMKSSKIYGKTYQVKCYYNHFNGSTYYSLYDNHGIWQGYINSTGVKEGASAAGMAISSNKYVTINSKNYSIWQNFLWKEKRKSSELYGKTYQVKCYYNHFNGSTYYSLYDNHGVWQGYINSTGVKEGTSAAGMAIPSNKYVTINTKNYSIWQNFSGKEKMKSSEIYGKTYQVKCYYNHFNGSTYYSLYDNRGVWQGYINSTGVK</sequence>
<feature type="compositionally biased region" description="Low complexity" evidence="4">
    <location>
        <begin position="39"/>
        <end position="75"/>
    </location>
</feature>
<dbReference type="Gene3D" id="3.20.20.80">
    <property type="entry name" value="Glycosidases"/>
    <property type="match status" value="1"/>
</dbReference>
<comment type="similarity">
    <text evidence="1">Belongs to the glycosyl hydrolase 25 family.</text>
</comment>
<dbReference type="EMBL" id="JASUBT010000010">
    <property type="protein sequence ID" value="MDL4936748.1"/>
    <property type="molecule type" value="Genomic_DNA"/>
</dbReference>
<evidence type="ECO:0000256" key="1">
    <source>
        <dbReference type="ARBA" id="ARBA00010646"/>
    </source>
</evidence>
<dbReference type="PROSITE" id="PS51904">
    <property type="entry name" value="GLYCOSYL_HYDROL_F25_2"/>
    <property type="match status" value="1"/>
</dbReference>
<dbReference type="PANTHER" id="PTHR34135">
    <property type="entry name" value="LYSOZYME"/>
    <property type="match status" value="1"/>
</dbReference>
<feature type="region of interest" description="Disordered" evidence="4">
    <location>
        <begin position="36"/>
        <end position="125"/>
    </location>
</feature>
<protein>
    <submittedName>
        <fullName evidence="6">GH25 family lysozyme</fullName>
    </submittedName>
</protein>
<evidence type="ECO:0000256" key="5">
    <source>
        <dbReference type="SAM" id="SignalP"/>
    </source>
</evidence>
<evidence type="ECO:0000256" key="4">
    <source>
        <dbReference type="SAM" id="MobiDB-lite"/>
    </source>
</evidence>
<evidence type="ECO:0000313" key="6">
    <source>
        <dbReference type="EMBL" id="MDL4936748.1"/>
    </source>
</evidence>
<dbReference type="GO" id="GO:0016798">
    <property type="term" value="F:hydrolase activity, acting on glycosyl bonds"/>
    <property type="evidence" value="ECO:0007669"/>
    <property type="project" value="UniProtKB-KW"/>
</dbReference>
<dbReference type="RefSeq" id="WP_103300920.1">
    <property type="nucleotide sequence ID" value="NZ_CAKODH010000021.1"/>
</dbReference>
<dbReference type="InterPro" id="IPR017853">
    <property type="entry name" value="GH"/>
</dbReference>
<reference evidence="6 7" key="1">
    <citation type="submission" date="2023-06" db="EMBL/GenBank/DDBJ databases">
        <title>Acute promotion of culturable opportunistic pathogens and persistent increase of antibiotic resistance following antibiotic exposure in mouse gut microbiota.</title>
        <authorList>
            <person name="Li L."/>
            <person name="Wang B."/>
            <person name="Sun Y."/>
            <person name="Wang M."/>
            <person name="Xu H."/>
        </authorList>
    </citation>
    <scope>NUCLEOTIDE SEQUENCE [LARGE SCALE GENOMIC DNA]</scope>
    <source>
        <strain evidence="6 7">CRI2_2</strain>
    </source>
</reference>
<dbReference type="PANTHER" id="PTHR34135:SF2">
    <property type="entry name" value="LYSOZYME"/>
    <property type="match status" value="1"/>
</dbReference>
<dbReference type="Proteomes" id="UP001241571">
    <property type="component" value="Unassembled WGS sequence"/>
</dbReference>
<proteinExistence type="inferred from homology"/>